<organism evidence="11 12">
    <name type="scientific">Variibacter gotjawalensis</name>
    <dbReference type="NCBI Taxonomy" id="1333996"/>
    <lineage>
        <taxon>Bacteria</taxon>
        <taxon>Pseudomonadati</taxon>
        <taxon>Pseudomonadota</taxon>
        <taxon>Alphaproteobacteria</taxon>
        <taxon>Hyphomicrobiales</taxon>
        <taxon>Nitrobacteraceae</taxon>
        <taxon>Variibacter</taxon>
    </lineage>
</organism>
<feature type="domain" description="PLD phosphodiesterase" evidence="10">
    <location>
        <begin position="144"/>
        <end position="171"/>
    </location>
</feature>
<accession>A0A0S3Q0C8</accession>
<dbReference type="Proteomes" id="UP000236884">
    <property type="component" value="Chromosome"/>
</dbReference>
<dbReference type="Pfam" id="PF00614">
    <property type="entry name" value="PLDc"/>
    <property type="match status" value="1"/>
</dbReference>
<feature type="transmembrane region" description="Helical" evidence="9">
    <location>
        <begin position="541"/>
        <end position="574"/>
    </location>
</feature>
<dbReference type="AlphaFoldDB" id="A0A0S3Q0C8"/>
<dbReference type="GO" id="GO:0009395">
    <property type="term" value="P:phospholipid catabolic process"/>
    <property type="evidence" value="ECO:0007669"/>
    <property type="project" value="TreeGrafter"/>
</dbReference>
<name>A0A0S3Q0C8_9BRAD</name>
<dbReference type="PROSITE" id="PS50035">
    <property type="entry name" value="PLD"/>
    <property type="match status" value="2"/>
</dbReference>
<feature type="transmembrane region" description="Helical" evidence="9">
    <location>
        <begin position="580"/>
        <end position="601"/>
    </location>
</feature>
<keyword evidence="5" id="KW-0677">Repeat</keyword>
<evidence type="ECO:0000313" key="11">
    <source>
        <dbReference type="EMBL" id="BAT61637.1"/>
    </source>
</evidence>
<dbReference type="CDD" id="cd09140">
    <property type="entry name" value="PLDc_vPLD1_2_like_bac_1"/>
    <property type="match status" value="1"/>
</dbReference>
<keyword evidence="9" id="KW-1133">Transmembrane helix</keyword>
<feature type="domain" description="PLD phosphodiesterase" evidence="10">
    <location>
        <begin position="361"/>
        <end position="388"/>
    </location>
</feature>
<dbReference type="PANTHER" id="PTHR18896">
    <property type="entry name" value="PHOSPHOLIPASE D"/>
    <property type="match status" value="1"/>
</dbReference>
<feature type="transmembrane region" description="Helical" evidence="9">
    <location>
        <begin position="688"/>
        <end position="712"/>
    </location>
</feature>
<keyword evidence="9" id="KW-0812">Transmembrane</keyword>
<evidence type="ECO:0000259" key="10">
    <source>
        <dbReference type="PROSITE" id="PS50035"/>
    </source>
</evidence>
<dbReference type="PANTHER" id="PTHR18896:SF60">
    <property type="entry name" value="PHOSPHOLIPASE D"/>
    <property type="match status" value="1"/>
</dbReference>
<dbReference type="OrthoDB" id="8828485at2"/>
<dbReference type="GO" id="GO:0004630">
    <property type="term" value="F:phospholipase D activity"/>
    <property type="evidence" value="ECO:0007669"/>
    <property type="project" value="TreeGrafter"/>
</dbReference>
<keyword evidence="9" id="KW-0472">Membrane</keyword>
<dbReference type="GO" id="GO:0005576">
    <property type="term" value="C:extracellular region"/>
    <property type="evidence" value="ECO:0007669"/>
    <property type="project" value="UniProtKB-SubCell"/>
</dbReference>
<dbReference type="InterPro" id="IPR025202">
    <property type="entry name" value="PLD-like_dom"/>
</dbReference>
<evidence type="ECO:0000256" key="2">
    <source>
        <dbReference type="ARBA" id="ARBA00004613"/>
    </source>
</evidence>
<protein>
    <recommendedName>
        <fullName evidence="3">Phospholipase D</fullName>
    </recommendedName>
    <alternativeName>
        <fullName evidence="8">Choline phosphatase</fullName>
    </alternativeName>
</protein>
<comment type="function">
    <text evidence="1">Could be a virulence factor.</text>
</comment>
<dbReference type="EMBL" id="AP014946">
    <property type="protein sequence ID" value="BAT61637.1"/>
    <property type="molecule type" value="Genomic_DNA"/>
</dbReference>
<evidence type="ECO:0000313" key="12">
    <source>
        <dbReference type="Proteomes" id="UP000236884"/>
    </source>
</evidence>
<gene>
    <name evidence="11" type="primary">ydjZ</name>
    <name evidence="11" type="ORF">GJW-30_1_04197</name>
</gene>
<evidence type="ECO:0000256" key="4">
    <source>
        <dbReference type="ARBA" id="ARBA00022525"/>
    </source>
</evidence>
<feature type="transmembrane region" description="Helical" evidence="9">
    <location>
        <begin position="501"/>
        <end position="520"/>
    </location>
</feature>
<dbReference type="InterPro" id="IPR015679">
    <property type="entry name" value="PLipase_D_fam"/>
</dbReference>
<feature type="transmembrane region" description="Helical" evidence="9">
    <location>
        <begin position="621"/>
        <end position="642"/>
    </location>
</feature>
<dbReference type="InterPro" id="IPR032816">
    <property type="entry name" value="VTT_dom"/>
</dbReference>
<keyword evidence="4" id="KW-0964">Secreted</keyword>
<evidence type="ECO:0000256" key="9">
    <source>
        <dbReference type="SAM" id="Phobius"/>
    </source>
</evidence>
<keyword evidence="7" id="KW-0443">Lipid metabolism</keyword>
<dbReference type="Gene3D" id="3.30.870.10">
    <property type="entry name" value="Endonuclease Chain A"/>
    <property type="match status" value="2"/>
</dbReference>
<dbReference type="SMART" id="SM00155">
    <property type="entry name" value="PLDc"/>
    <property type="match status" value="2"/>
</dbReference>
<proteinExistence type="predicted"/>
<dbReference type="InterPro" id="IPR001736">
    <property type="entry name" value="PLipase_D/transphosphatidylase"/>
</dbReference>
<feature type="transmembrane region" description="Helical" evidence="9">
    <location>
        <begin position="654"/>
        <end position="676"/>
    </location>
</feature>
<dbReference type="CDD" id="cd09143">
    <property type="entry name" value="PLDc_vPLD1_2_like_bac_2"/>
    <property type="match status" value="1"/>
</dbReference>
<dbReference type="RefSeq" id="WP_096358307.1">
    <property type="nucleotide sequence ID" value="NZ_AP014946.1"/>
</dbReference>
<evidence type="ECO:0000256" key="8">
    <source>
        <dbReference type="ARBA" id="ARBA00029594"/>
    </source>
</evidence>
<keyword evidence="6" id="KW-0378">Hydrolase</keyword>
<evidence type="ECO:0000256" key="6">
    <source>
        <dbReference type="ARBA" id="ARBA00022801"/>
    </source>
</evidence>
<evidence type="ECO:0000256" key="5">
    <source>
        <dbReference type="ARBA" id="ARBA00022737"/>
    </source>
</evidence>
<keyword evidence="12" id="KW-1185">Reference proteome</keyword>
<dbReference type="Pfam" id="PF13091">
    <property type="entry name" value="PLDc_2"/>
    <property type="match status" value="1"/>
</dbReference>
<dbReference type="Pfam" id="PF09335">
    <property type="entry name" value="VTT_dom"/>
    <property type="match status" value="1"/>
</dbReference>
<sequence length="720" mass="78235">MQVLRKPDAAPAPPDNEACLVPSPGRNVWRVEKAPRAAILIDAAAYYAAARAALMAAKHSVFIIGWDIDSRCRLVGESCEADDGLPASFSDFLIALTKRRPELQINILLWDYSLLYAFERELFPNWRWQLPKQIRLCLDNRLPIGSSQHQKIVVVDDALAFSGGLDLTNHRWDTPEHKLHHPGRVTPDGRPYGPFHDVQALVDGDAARAIAEIARGRWNDACGKAPKPLQRRDNVWPGGLEPDLRDIDVGIARTQPIGAYHREVREVEALFLDMLDGAEREIYIENQFLTYAPFAEKLAETLRRKPALEVVIVSPQSYGSWVEANSMLNGRIRFMKIVDDAGVSSRVRFVCPEVRDGEEIGHTMVHSKICIVDDRLLRVGSANLNNRSMGADTECDLVFIAKTDEQRAAVRKVRNTLLGEHCGVGAETIAQQLERKASLVGIVDATASNGHALQPIDDGDDDADDLAGAIEGIADPPQPLAAELSSGKAADWLARVKPLTILKLVLVVLAMAALPLAWHFTPLSKYANPEATRLTFAAINGSVWAPFVVVGAFVAGGLIAFPVTVLILVTAATFGPVVGLAYATAGSLASAVVLYLIGAWLGQDYVRRLLGGRLDRIRRGIVDRGVVAVALVRIIPIAPYSFVNLAAGAISVRLPHFVLGTLLGMAPGLVVMSLLGHQVFQIISEPTIGSVAALLLAITAWIAVSICVQIFASRKQRRGS</sequence>
<evidence type="ECO:0000256" key="7">
    <source>
        <dbReference type="ARBA" id="ARBA00023098"/>
    </source>
</evidence>
<reference evidence="11 12" key="1">
    <citation type="submission" date="2015-08" db="EMBL/GenBank/DDBJ databases">
        <title>Investigation of the bacterial diversity of lava forest soil.</title>
        <authorList>
            <person name="Lee J.S."/>
        </authorList>
    </citation>
    <scope>NUCLEOTIDE SEQUENCE [LARGE SCALE GENOMIC DNA]</scope>
    <source>
        <strain evidence="11 12">GJW-30</strain>
    </source>
</reference>
<evidence type="ECO:0000256" key="1">
    <source>
        <dbReference type="ARBA" id="ARBA00003145"/>
    </source>
</evidence>
<dbReference type="KEGG" id="vgo:GJW-30_1_04197"/>
<comment type="subcellular location">
    <subcellularLocation>
        <location evidence="2">Secreted</location>
    </subcellularLocation>
</comment>
<dbReference type="SUPFAM" id="SSF56024">
    <property type="entry name" value="Phospholipase D/nuclease"/>
    <property type="match status" value="2"/>
</dbReference>
<dbReference type="GO" id="GO:0005886">
    <property type="term" value="C:plasma membrane"/>
    <property type="evidence" value="ECO:0007669"/>
    <property type="project" value="TreeGrafter"/>
</dbReference>
<evidence type="ECO:0000256" key="3">
    <source>
        <dbReference type="ARBA" id="ARBA00018392"/>
    </source>
</evidence>